<protein>
    <submittedName>
        <fullName evidence="7">Uncharacterized protein</fullName>
    </submittedName>
</protein>
<dbReference type="EMBL" id="JACLYU010000002">
    <property type="protein sequence ID" value="MBM6699072.1"/>
    <property type="molecule type" value="Genomic_DNA"/>
</dbReference>
<dbReference type="Proteomes" id="UP000718821">
    <property type="component" value="Unassembled WGS sequence"/>
</dbReference>
<feature type="compositionally biased region" description="Basic residues" evidence="5">
    <location>
        <begin position="10"/>
        <end position="20"/>
    </location>
</feature>
<feature type="transmembrane region" description="Helical" evidence="6">
    <location>
        <begin position="242"/>
        <end position="263"/>
    </location>
</feature>
<feature type="transmembrane region" description="Helical" evidence="6">
    <location>
        <begin position="376"/>
        <end position="394"/>
    </location>
</feature>
<comment type="caution">
    <text evidence="7">The sequence shown here is derived from an EMBL/GenBank/DDBJ whole genome shotgun (WGS) entry which is preliminary data.</text>
</comment>
<evidence type="ECO:0000313" key="7">
    <source>
        <dbReference type="EMBL" id="MBM6699072.1"/>
    </source>
</evidence>
<dbReference type="Gene3D" id="1.20.1540.10">
    <property type="entry name" value="Rhomboid-like"/>
    <property type="match status" value="1"/>
</dbReference>
<dbReference type="InterPro" id="IPR035952">
    <property type="entry name" value="Rhomboid-like_sf"/>
</dbReference>
<accession>A0A938WYP0</accession>
<feature type="transmembrane region" description="Helical" evidence="6">
    <location>
        <begin position="310"/>
        <end position="328"/>
    </location>
</feature>
<dbReference type="AlphaFoldDB" id="A0A938WYP0"/>
<keyword evidence="3 6" id="KW-1133">Transmembrane helix</keyword>
<keyword evidence="4 6" id="KW-0472">Membrane</keyword>
<keyword evidence="8" id="KW-1185">Reference proteome</keyword>
<dbReference type="SUPFAM" id="SSF144091">
    <property type="entry name" value="Rhomboid-like"/>
    <property type="match status" value="1"/>
</dbReference>
<name>A0A938WYP0_9BIFI</name>
<feature type="region of interest" description="Disordered" evidence="5">
    <location>
        <begin position="1"/>
        <end position="20"/>
    </location>
</feature>
<keyword evidence="2 6" id="KW-0812">Transmembrane</keyword>
<feature type="transmembrane region" description="Helical" evidence="6">
    <location>
        <begin position="148"/>
        <end position="171"/>
    </location>
</feature>
<evidence type="ECO:0000256" key="4">
    <source>
        <dbReference type="ARBA" id="ARBA00023136"/>
    </source>
</evidence>
<organism evidence="7 8">
    <name type="scientific">Bifidobacterium pullorum subsp. saeculare</name>
    <dbReference type="NCBI Taxonomy" id="78257"/>
    <lineage>
        <taxon>Bacteria</taxon>
        <taxon>Bacillati</taxon>
        <taxon>Actinomycetota</taxon>
        <taxon>Actinomycetes</taxon>
        <taxon>Bifidobacteriales</taxon>
        <taxon>Bifidobacteriaceae</taxon>
        <taxon>Bifidobacterium</taxon>
    </lineage>
</organism>
<dbReference type="GO" id="GO:0016020">
    <property type="term" value="C:membrane"/>
    <property type="evidence" value="ECO:0007669"/>
    <property type="project" value="UniProtKB-SubCell"/>
</dbReference>
<feature type="transmembrane region" description="Helical" evidence="6">
    <location>
        <begin position="337"/>
        <end position="356"/>
    </location>
</feature>
<proteinExistence type="predicted"/>
<evidence type="ECO:0000313" key="8">
    <source>
        <dbReference type="Proteomes" id="UP000718821"/>
    </source>
</evidence>
<evidence type="ECO:0000256" key="5">
    <source>
        <dbReference type="SAM" id="MobiDB-lite"/>
    </source>
</evidence>
<dbReference type="RefSeq" id="WP_204467506.1">
    <property type="nucleotide sequence ID" value="NZ_JACLYU010000002.1"/>
</dbReference>
<reference evidence="7" key="2">
    <citation type="journal article" date="2021" name="Sci. Rep.">
        <title>The distribution of antibiotic resistance genes in chicken gut microbiota commensals.</title>
        <authorList>
            <person name="Juricova H."/>
            <person name="Matiasovicova J."/>
            <person name="Kubasova T."/>
            <person name="Cejkova D."/>
            <person name="Rychlik I."/>
        </authorList>
    </citation>
    <scope>NUCLEOTIDE SEQUENCE</scope>
    <source>
        <strain evidence="7">An836</strain>
    </source>
</reference>
<gene>
    <name evidence="7" type="ORF">H7U32_01755</name>
</gene>
<comment type="subcellular location">
    <subcellularLocation>
        <location evidence="1">Membrane</location>
        <topology evidence="1">Multi-pass membrane protein</topology>
    </subcellularLocation>
</comment>
<evidence type="ECO:0000256" key="6">
    <source>
        <dbReference type="SAM" id="Phobius"/>
    </source>
</evidence>
<feature type="transmembrane region" description="Helical" evidence="6">
    <location>
        <begin position="85"/>
        <end position="110"/>
    </location>
</feature>
<evidence type="ECO:0000256" key="2">
    <source>
        <dbReference type="ARBA" id="ARBA00022692"/>
    </source>
</evidence>
<evidence type="ECO:0000256" key="3">
    <source>
        <dbReference type="ARBA" id="ARBA00022989"/>
    </source>
</evidence>
<reference evidence="7" key="1">
    <citation type="submission" date="2020-08" db="EMBL/GenBank/DDBJ databases">
        <authorList>
            <person name="Cejkova D."/>
            <person name="Kubasova T."/>
            <person name="Jahodarova E."/>
            <person name="Rychlik I."/>
        </authorList>
    </citation>
    <scope>NUCLEOTIDE SEQUENCE</scope>
    <source>
        <strain evidence="7">An836</strain>
    </source>
</reference>
<feature type="transmembrane region" description="Helical" evidence="6">
    <location>
        <begin position="122"/>
        <end position="142"/>
    </location>
</feature>
<evidence type="ECO:0000256" key="1">
    <source>
        <dbReference type="ARBA" id="ARBA00004141"/>
    </source>
</evidence>
<sequence length="426" mass="44943">MTPHTTATVSRKHGRGRGRRRLAPLLRDGAEWVRLHPLTVAVAAALLILNALTAVWQACAGAPFPPLAARLSFDGVQAGDAVSVPLSLVFVAHPARIVLDTVAVLVAGGFAESRLGRRKTVLTALVCGIGGVAVGLLASVVVNGRSPLWQRLADLGVVLGPLCLAVGPLMAASAFETVLWRRRIRLIAYAVVGMFVLYRGETGDWCALAAAVLGHVVGYLMVPRQDTESLAHATMFEARRIIACLGAVMALGPVIAVSSPIHAGPLSTLGLLMGDADVDPDRLRSCLDSAASVDCFAQYRLLRVSMPGSVLVSFLPVLFLLAVAYGLYRGRRIAARVALAVNGAIVVLSSLYFLVLPMAQTDGGMRGLMMHGAVRSVVATAVPPLLCIAVVLAWMRCFRLRTRPRVAAAAGGAVLAFVRAIARPRR</sequence>